<dbReference type="PANTHER" id="PTHR16675">
    <property type="entry name" value="MHC CLASS I-RELATED"/>
    <property type="match status" value="1"/>
</dbReference>
<comment type="subcellular location">
    <subcellularLocation>
        <location evidence="1">Membrane</location>
        <topology evidence="1">Single-pass type I membrane protein</topology>
    </subcellularLocation>
</comment>
<evidence type="ECO:0000259" key="12">
    <source>
        <dbReference type="PROSITE" id="PS50835"/>
    </source>
</evidence>
<dbReference type="PRINTS" id="PR01638">
    <property type="entry name" value="MHCCLASSI"/>
</dbReference>
<dbReference type="OrthoDB" id="8890485at2759"/>
<dbReference type="InterPro" id="IPR007110">
    <property type="entry name" value="Ig-like_dom"/>
</dbReference>
<dbReference type="PANTHER" id="PTHR16675:SF242">
    <property type="entry name" value="MAJOR HISTOCOMPATIBILITY COMPLEX CLASS I-RELATED GENE PROTEIN"/>
    <property type="match status" value="1"/>
</dbReference>
<evidence type="ECO:0000256" key="1">
    <source>
        <dbReference type="ARBA" id="ARBA00004479"/>
    </source>
</evidence>
<keyword evidence="4" id="KW-0732">Signal</keyword>
<evidence type="ECO:0000256" key="7">
    <source>
        <dbReference type="ARBA" id="ARBA00023136"/>
    </source>
</evidence>
<proteinExistence type="inferred from homology"/>
<feature type="transmembrane region" description="Helical" evidence="11">
    <location>
        <begin position="231"/>
        <end position="256"/>
    </location>
</feature>
<dbReference type="InterPro" id="IPR037055">
    <property type="entry name" value="MHC_I-like_Ag-recog_sf"/>
</dbReference>
<evidence type="ECO:0000256" key="10">
    <source>
        <dbReference type="RuleBase" id="RU004439"/>
    </source>
</evidence>
<dbReference type="GO" id="GO:0005615">
    <property type="term" value="C:extracellular space"/>
    <property type="evidence" value="ECO:0007669"/>
    <property type="project" value="TreeGrafter"/>
</dbReference>
<dbReference type="InterPro" id="IPR003006">
    <property type="entry name" value="Ig/MHC_CS"/>
</dbReference>
<dbReference type="Gene3D" id="3.30.500.10">
    <property type="entry name" value="MHC class I-like antigen recognition-like"/>
    <property type="match status" value="1"/>
</dbReference>
<keyword evidence="2" id="KW-0490">MHC I</keyword>
<evidence type="ECO:0000256" key="8">
    <source>
        <dbReference type="ARBA" id="ARBA00023157"/>
    </source>
</evidence>
<dbReference type="InterPro" id="IPR036179">
    <property type="entry name" value="Ig-like_dom_sf"/>
</dbReference>
<dbReference type="InterPro" id="IPR003597">
    <property type="entry name" value="Ig_C1-set"/>
</dbReference>
<keyword evidence="7 11" id="KW-0472">Membrane</keyword>
<dbReference type="AlphaFoldDB" id="A0A6I9Y830"/>
<keyword evidence="8" id="KW-1015">Disulfide bond</keyword>
<feature type="domain" description="Ig-like" evidence="12">
    <location>
        <begin position="135"/>
        <end position="223"/>
    </location>
</feature>
<reference evidence="14" key="1">
    <citation type="submission" date="2025-08" db="UniProtKB">
        <authorList>
            <consortium name="RefSeq"/>
        </authorList>
    </citation>
    <scope>IDENTIFICATION</scope>
    <source>
        <tissue evidence="14">Skeletal muscle</tissue>
    </source>
</reference>
<dbReference type="InterPro" id="IPR011161">
    <property type="entry name" value="MHC_I-like_Ag-recog"/>
</dbReference>
<evidence type="ECO:0000256" key="2">
    <source>
        <dbReference type="ARBA" id="ARBA00022451"/>
    </source>
</evidence>
<dbReference type="GeneID" id="106544458"/>
<organism evidence="13 14">
    <name type="scientific">Thamnophis sirtalis</name>
    <dbReference type="NCBI Taxonomy" id="35019"/>
    <lineage>
        <taxon>Eukaryota</taxon>
        <taxon>Metazoa</taxon>
        <taxon>Chordata</taxon>
        <taxon>Craniata</taxon>
        <taxon>Vertebrata</taxon>
        <taxon>Euteleostomi</taxon>
        <taxon>Lepidosauria</taxon>
        <taxon>Squamata</taxon>
        <taxon>Bifurcata</taxon>
        <taxon>Unidentata</taxon>
        <taxon>Episquamata</taxon>
        <taxon>Toxicofera</taxon>
        <taxon>Serpentes</taxon>
        <taxon>Colubroidea</taxon>
        <taxon>Colubridae</taxon>
        <taxon>Natricinae</taxon>
        <taxon>Thamnophis</taxon>
    </lineage>
</organism>
<dbReference type="Pfam" id="PF00129">
    <property type="entry name" value="MHC_I"/>
    <property type="match status" value="1"/>
</dbReference>
<accession>A0A6I9Y830</accession>
<name>A0A6I9Y830_9SAUR</name>
<dbReference type="Proteomes" id="UP000504617">
    <property type="component" value="Unplaced"/>
</dbReference>
<dbReference type="InterPro" id="IPR011162">
    <property type="entry name" value="MHC_I/II-like_Ag-recog"/>
</dbReference>
<dbReference type="GO" id="GO:0006955">
    <property type="term" value="P:immune response"/>
    <property type="evidence" value="ECO:0007669"/>
    <property type="project" value="TreeGrafter"/>
</dbReference>
<dbReference type="InterPro" id="IPR050208">
    <property type="entry name" value="MHC_class-I_related"/>
</dbReference>
<dbReference type="GO" id="GO:0009897">
    <property type="term" value="C:external side of plasma membrane"/>
    <property type="evidence" value="ECO:0007669"/>
    <property type="project" value="TreeGrafter"/>
</dbReference>
<dbReference type="FunFam" id="2.60.40.10:FF:000204">
    <property type="entry name" value="Major histocompatibility complex, class I-related protein"/>
    <property type="match status" value="1"/>
</dbReference>
<keyword evidence="5" id="KW-0391">Immunity</keyword>
<dbReference type="KEGG" id="tsr:106544458"/>
<dbReference type="RefSeq" id="XP_013916210.1">
    <property type="nucleotide sequence ID" value="XM_014060735.1"/>
</dbReference>
<dbReference type="PROSITE" id="PS00290">
    <property type="entry name" value="IG_MHC"/>
    <property type="match status" value="1"/>
</dbReference>
<keyword evidence="9" id="KW-0325">Glycoprotein</keyword>
<comment type="similarity">
    <text evidence="10">Belongs to the MHC class I family.</text>
</comment>
<gene>
    <name evidence="14" type="primary">LOC106544458</name>
</gene>
<dbReference type="Pfam" id="PF07654">
    <property type="entry name" value="C1-set"/>
    <property type="match status" value="1"/>
</dbReference>
<dbReference type="SUPFAM" id="SSF48726">
    <property type="entry name" value="Immunoglobulin"/>
    <property type="match status" value="1"/>
</dbReference>
<evidence type="ECO:0000313" key="14">
    <source>
        <dbReference type="RefSeq" id="XP_013916210.1"/>
    </source>
</evidence>
<evidence type="ECO:0000256" key="3">
    <source>
        <dbReference type="ARBA" id="ARBA00022692"/>
    </source>
</evidence>
<protein>
    <submittedName>
        <fullName evidence="14">Class I histocompatibility antigen, F10 alpha chain-like</fullName>
    </submittedName>
</protein>
<keyword evidence="6 11" id="KW-1133">Transmembrane helix</keyword>
<dbReference type="InterPro" id="IPR013783">
    <property type="entry name" value="Ig-like_fold"/>
</dbReference>
<evidence type="ECO:0000256" key="6">
    <source>
        <dbReference type="ARBA" id="ARBA00022989"/>
    </source>
</evidence>
<dbReference type="SUPFAM" id="SSF54452">
    <property type="entry name" value="MHC antigen-recognition domain"/>
    <property type="match status" value="1"/>
</dbReference>
<evidence type="ECO:0000256" key="11">
    <source>
        <dbReference type="SAM" id="Phobius"/>
    </source>
</evidence>
<dbReference type="PROSITE" id="PS50835">
    <property type="entry name" value="IG_LIKE"/>
    <property type="match status" value="1"/>
</dbReference>
<dbReference type="FunFam" id="3.30.500.10:FF:000001">
    <property type="entry name" value="H-2 class I histocompatibility antigen, alpha chain"/>
    <property type="match status" value="1"/>
</dbReference>
<evidence type="ECO:0000256" key="4">
    <source>
        <dbReference type="ARBA" id="ARBA00022729"/>
    </source>
</evidence>
<dbReference type="Gene3D" id="2.60.40.10">
    <property type="entry name" value="Immunoglobulins"/>
    <property type="match status" value="1"/>
</dbReference>
<dbReference type="SMART" id="SM00407">
    <property type="entry name" value="IGc1"/>
    <property type="match status" value="1"/>
</dbReference>
<dbReference type="InterPro" id="IPR001039">
    <property type="entry name" value="MHC_I_a_a1/a2"/>
</dbReference>
<keyword evidence="3 11" id="KW-0812">Transmembrane</keyword>
<keyword evidence="13" id="KW-1185">Reference proteome</keyword>
<dbReference type="GO" id="GO:0002474">
    <property type="term" value="P:antigen processing and presentation of peptide antigen via MHC class I"/>
    <property type="evidence" value="ECO:0007669"/>
    <property type="project" value="UniProtKB-KW"/>
</dbReference>
<sequence length="273" mass="31257">MEKVKKEESLWEEYTGIAKKAEQDFGRNLVTLQKYYNHSEGFHTLQWRYGCKLSHDQLRGGSDQDSYDGRTFISFDKETLSWIASDTAAQLSKRKLEGKPSVAKHIKYYLEETCIEMLRRRITYGKEVLLRKEPPSVTVTSKTEASQRETHICRVDGFFPKDIKATWRKDGKIYLKDTLHGLVAPSSDGTYHFWLSITINPSERNHFQCHVEHDSLKSPLKVVLMVPAPHAVSIIITVLAAIFMVLAIGWLLCLAVHIQIKFSQASPGRLAYI</sequence>
<dbReference type="GO" id="GO:0042612">
    <property type="term" value="C:MHC class I protein complex"/>
    <property type="evidence" value="ECO:0007669"/>
    <property type="project" value="UniProtKB-KW"/>
</dbReference>
<evidence type="ECO:0000256" key="9">
    <source>
        <dbReference type="ARBA" id="ARBA00023180"/>
    </source>
</evidence>
<evidence type="ECO:0000256" key="5">
    <source>
        <dbReference type="ARBA" id="ARBA00022859"/>
    </source>
</evidence>
<evidence type="ECO:0000313" key="13">
    <source>
        <dbReference type="Proteomes" id="UP000504617"/>
    </source>
</evidence>